<evidence type="ECO:0000259" key="18">
    <source>
        <dbReference type="PROSITE" id="PS50901"/>
    </source>
</evidence>
<evidence type="ECO:0000256" key="3">
    <source>
        <dbReference type="ARBA" id="ARBA00022475"/>
    </source>
</evidence>
<feature type="transmembrane region" description="Helical" evidence="17">
    <location>
        <begin position="103"/>
        <end position="123"/>
    </location>
</feature>
<dbReference type="PANTHER" id="PTHR22683:SF41">
    <property type="entry name" value="DNA TRANSLOCASE FTSK"/>
    <property type="match status" value="1"/>
</dbReference>
<comment type="subcellular location">
    <subcellularLocation>
        <location evidence="1">Cell membrane</location>
        <topology evidence="1">Multi-pass membrane protein</topology>
    </subcellularLocation>
</comment>
<dbReference type="Pfam" id="PF13491">
    <property type="entry name" value="FtsK_4TM"/>
    <property type="match status" value="1"/>
</dbReference>
<dbReference type="InterPro" id="IPR036390">
    <property type="entry name" value="WH_DNA-bd_sf"/>
</dbReference>
<dbReference type="Gene3D" id="1.10.10.10">
    <property type="entry name" value="Winged helix-like DNA-binding domain superfamily/Winged helix DNA-binding domain"/>
    <property type="match status" value="1"/>
</dbReference>
<keyword evidence="12" id="KW-0131">Cell cycle</keyword>
<evidence type="ECO:0000256" key="12">
    <source>
        <dbReference type="ARBA" id="ARBA00023306"/>
    </source>
</evidence>
<evidence type="ECO:0000256" key="4">
    <source>
        <dbReference type="ARBA" id="ARBA00022618"/>
    </source>
</evidence>
<keyword evidence="9 17" id="KW-1133">Transmembrane helix</keyword>
<evidence type="ECO:0000256" key="17">
    <source>
        <dbReference type="SAM" id="Phobius"/>
    </source>
</evidence>
<dbReference type="PANTHER" id="PTHR22683">
    <property type="entry name" value="SPORULATION PROTEIN RELATED"/>
    <property type="match status" value="1"/>
</dbReference>
<dbReference type="InterPro" id="IPR003593">
    <property type="entry name" value="AAA+_ATPase"/>
</dbReference>
<proteinExistence type="inferred from homology"/>
<dbReference type="Pfam" id="PF09397">
    <property type="entry name" value="FtsK_gamma"/>
    <property type="match status" value="1"/>
</dbReference>
<dbReference type="GO" id="GO:0005886">
    <property type="term" value="C:plasma membrane"/>
    <property type="evidence" value="ECO:0007669"/>
    <property type="project" value="UniProtKB-SubCell"/>
</dbReference>
<name>A0A537LNS4_9BACT</name>
<feature type="compositionally biased region" description="Low complexity" evidence="16">
    <location>
        <begin position="229"/>
        <end position="243"/>
    </location>
</feature>
<evidence type="ECO:0000256" key="6">
    <source>
        <dbReference type="ARBA" id="ARBA00022741"/>
    </source>
</evidence>
<dbReference type="SUPFAM" id="SSF52540">
    <property type="entry name" value="P-loop containing nucleoside triphosphate hydrolases"/>
    <property type="match status" value="1"/>
</dbReference>
<evidence type="ECO:0000256" key="5">
    <source>
        <dbReference type="ARBA" id="ARBA00022692"/>
    </source>
</evidence>
<dbReference type="InterPro" id="IPR025199">
    <property type="entry name" value="FtsK_4TM"/>
</dbReference>
<gene>
    <name evidence="19" type="ORF">E6G98_08940</name>
</gene>
<feature type="domain" description="FtsK" evidence="18">
    <location>
        <begin position="419"/>
        <end position="606"/>
    </location>
</feature>
<sequence length="753" mass="79375">MARRKRATNRLHAAGAVALVAGLVLALSFLPDATGVPLVLGRLQRIALGNGAWVIPLAGVLSGIALLRASERSRLGRRACGAALVVLVSMTAYHARVPRGAEWSTGLGGGGGGAIAGALLWVLRRAFGEAGAWLVLALSAIGGALLWVNVSLAAAVGGVLSTVQWIAAELVGAVLAFWQLIAGGTAAAASIVTSSVTGITHAIWQGGRAIRERVEVLRQSPPPHPVPRPADAATAVTPRAVPTSGVQRVPDPAQSRDRQLPPGTGAGEAFRQETLALEAPLGGYQLPPASLLADLPTTRGKAKTEPAELARQLEQTLASFGVEAKVTRWEQGPVVTRFEVQPAPGVRVQKISSLTNDIALALAAPSVRIEAPIPGKSAVGIEVPNQKTALVHIKEMLASDEYQRTTGPLVVALGKDIAGHPILADLTEMPHLLIAGATGSGKSVMLNAIIAGLLFRCTPADVRLLMIDPKRVEFTNYNNIPQLLIPVVTNPRAAAGALREMLREMEERFERFAATGTRNIQAYNQLTDVERLPYLVIIVDELADLMMVAPADFEDVICRLAQMTRATGIHMVVATQRPSVDVITGLIKANIPSRIAFAVSSQVDSRTILDMPGAEKLLGKGDMLFLPMGAARSTRAQGAFIADSEIQALVAWWKAQGRPVYDQDLLQAESGTAAGSGDEDALLADAARLIVRAGYGSVSLLQRKMKIGYVRAARIVDQLEEKGIVGPAQGSNPRDVLVGLDELDHLINARSAS</sequence>
<dbReference type="SMART" id="SM00382">
    <property type="entry name" value="AAA"/>
    <property type="match status" value="1"/>
</dbReference>
<dbReference type="SMART" id="SM00843">
    <property type="entry name" value="Ftsk_gamma"/>
    <property type="match status" value="1"/>
</dbReference>
<evidence type="ECO:0000256" key="1">
    <source>
        <dbReference type="ARBA" id="ARBA00004651"/>
    </source>
</evidence>
<dbReference type="CDD" id="cd01127">
    <property type="entry name" value="TrwB_TraG_TraD_VirD4"/>
    <property type="match status" value="1"/>
</dbReference>
<evidence type="ECO:0000256" key="11">
    <source>
        <dbReference type="ARBA" id="ARBA00023136"/>
    </source>
</evidence>
<dbReference type="EMBL" id="VBAI01000154">
    <property type="protein sequence ID" value="TMJ09668.1"/>
    <property type="molecule type" value="Genomic_DNA"/>
</dbReference>
<dbReference type="GO" id="GO:0051301">
    <property type="term" value="P:cell division"/>
    <property type="evidence" value="ECO:0007669"/>
    <property type="project" value="UniProtKB-KW"/>
</dbReference>
<dbReference type="SUPFAM" id="SSF46785">
    <property type="entry name" value="Winged helix' DNA-binding domain"/>
    <property type="match status" value="1"/>
</dbReference>
<dbReference type="Gene3D" id="3.30.980.40">
    <property type="match status" value="1"/>
</dbReference>
<dbReference type="InterPro" id="IPR018541">
    <property type="entry name" value="Ftsk_gamma"/>
</dbReference>
<dbReference type="InterPro" id="IPR036388">
    <property type="entry name" value="WH-like_DNA-bd_sf"/>
</dbReference>
<keyword evidence="10" id="KW-0238">DNA-binding</keyword>
<comment type="caution">
    <text evidence="19">The sequence shown here is derived from an EMBL/GenBank/DDBJ whole genome shotgun (WGS) entry which is preliminary data.</text>
</comment>
<feature type="transmembrane region" description="Helical" evidence="17">
    <location>
        <begin position="45"/>
        <end position="67"/>
    </location>
</feature>
<dbReference type="GO" id="GO:0007059">
    <property type="term" value="P:chromosome segregation"/>
    <property type="evidence" value="ECO:0007669"/>
    <property type="project" value="UniProtKB-KW"/>
</dbReference>
<keyword evidence="8 15" id="KW-0067">ATP-binding</keyword>
<evidence type="ECO:0000313" key="20">
    <source>
        <dbReference type="Proteomes" id="UP000315217"/>
    </source>
</evidence>
<feature type="binding site" evidence="15">
    <location>
        <begin position="436"/>
        <end position="443"/>
    </location>
    <ligand>
        <name>ATP</name>
        <dbReference type="ChEBI" id="CHEBI:30616"/>
    </ligand>
</feature>
<evidence type="ECO:0000313" key="19">
    <source>
        <dbReference type="EMBL" id="TMJ09668.1"/>
    </source>
</evidence>
<protein>
    <submittedName>
        <fullName evidence="19">DNA translocase FtsK</fullName>
    </submittedName>
</protein>
<dbReference type="PROSITE" id="PS50901">
    <property type="entry name" value="FTSK"/>
    <property type="match status" value="1"/>
</dbReference>
<evidence type="ECO:0000256" key="15">
    <source>
        <dbReference type="PROSITE-ProRule" id="PRU00289"/>
    </source>
</evidence>
<organism evidence="19 20">
    <name type="scientific">Candidatus Segetimicrobium genomatis</name>
    <dbReference type="NCBI Taxonomy" id="2569760"/>
    <lineage>
        <taxon>Bacteria</taxon>
        <taxon>Bacillati</taxon>
        <taxon>Candidatus Sysuimicrobiota</taxon>
        <taxon>Candidatus Sysuimicrobiia</taxon>
        <taxon>Candidatus Sysuimicrobiales</taxon>
        <taxon>Candidatus Segetimicrobiaceae</taxon>
        <taxon>Candidatus Segetimicrobium</taxon>
    </lineage>
</organism>
<keyword evidence="4" id="KW-0132">Cell division</keyword>
<dbReference type="InterPro" id="IPR050206">
    <property type="entry name" value="FtsK/SpoIIIE/SftA"/>
</dbReference>
<keyword evidence="6 15" id="KW-0547">Nucleotide-binding</keyword>
<evidence type="ECO:0000256" key="7">
    <source>
        <dbReference type="ARBA" id="ARBA00022829"/>
    </source>
</evidence>
<comment type="function">
    <text evidence="13">Essential cell division protein that coordinates cell division and chromosome segregation. The N-terminus is involved in assembly of the cell-division machinery. The C-terminus functions as a DNA motor that moves dsDNA in an ATP-dependent manner towards the dif recombination site, which is located within the replication terminus region. Required for activation of the Xer recombinase, allowing activation of chromosome unlinking by recombination.</text>
</comment>
<evidence type="ECO:0000256" key="16">
    <source>
        <dbReference type="SAM" id="MobiDB-lite"/>
    </source>
</evidence>
<feature type="transmembrane region" description="Helical" evidence="17">
    <location>
        <begin position="185"/>
        <end position="204"/>
    </location>
</feature>
<evidence type="ECO:0000256" key="13">
    <source>
        <dbReference type="ARBA" id="ARBA00024986"/>
    </source>
</evidence>
<feature type="transmembrane region" description="Helical" evidence="17">
    <location>
        <begin position="154"/>
        <end position="178"/>
    </location>
</feature>
<evidence type="ECO:0000256" key="2">
    <source>
        <dbReference type="ARBA" id="ARBA00006474"/>
    </source>
</evidence>
<dbReference type="InterPro" id="IPR041027">
    <property type="entry name" value="FtsK_alpha"/>
</dbReference>
<dbReference type="Gene3D" id="3.40.50.300">
    <property type="entry name" value="P-loop containing nucleotide triphosphate hydrolases"/>
    <property type="match status" value="1"/>
</dbReference>
<comment type="similarity">
    <text evidence="2">Belongs to the FtsK/SpoIIIE/SftA family.</text>
</comment>
<keyword evidence="11 17" id="KW-0472">Membrane</keyword>
<evidence type="ECO:0000256" key="14">
    <source>
        <dbReference type="ARBA" id="ARBA00025923"/>
    </source>
</evidence>
<evidence type="ECO:0000256" key="8">
    <source>
        <dbReference type="ARBA" id="ARBA00022840"/>
    </source>
</evidence>
<keyword evidence="7" id="KW-0159">Chromosome partition</keyword>
<dbReference type="GO" id="GO:0005524">
    <property type="term" value="F:ATP binding"/>
    <property type="evidence" value="ECO:0007669"/>
    <property type="project" value="UniProtKB-UniRule"/>
</dbReference>
<reference evidence="19 20" key="1">
    <citation type="journal article" date="2019" name="Nat. Microbiol.">
        <title>Mediterranean grassland soil C-N compound turnover is dependent on rainfall and depth, and is mediated by genomically divergent microorganisms.</title>
        <authorList>
            <person name="Diamond S."/>
            <person name="Andeer P.F."/>
            <person name="Li Z."/>
            <person name="Crits-Christoph A."/>
            <person name="Burstein D."/>
            <person name="Anantharaman K."/>
            <person name="Lane K.R."/>
            <person name="Thomas B.C."/>
            <person name="Pan C."/>
            <person name="Northen T.R."/>
            <person name="Banfield J.F."/>
        </authorList>
    </citation>
    <scope>NUCLEOTIDE SEQUENCE [LARGE SCALE GENOMIC DNA]</scope>
    <source>
        <strain evidence="19">NP_1</strain>
    </source>
</reference>
<keyword evidence="3" id="KW-1003">Cell membrane</keyword>
<dbReference type="Pfam" id="PF17854">
    <property type="entry name" value="FtsK_alpha"/>
    <property type="match status" value="1"/>
</dbReference>
<dbReference type="InterPro" id="IPR027417">
    <property type="entry name" value="P-loop_NTPase"/>
</dbReference>
<comment type="subunit">
    <text evidence="14">Homohexamer. Forms a ring that surrounds DNA.</text>
</comment>
<dbReference type="Proteomes" id="UP000315217">
    <property type="component" value="Unassembled WGS sequence"/>
</dbReference>
<keyword evidence="5 17" id="KW-0812">Transmembrane</keyword>
<evidence type="ECO:0000256" key="10">
    <source>
        <dbReference type="ARBA" id="ARBA00023125"/>
    </source>
</evidence>
<dbReference type="AlphaFoldDB" id="A0A537LNS4"/>
<accession>A0A537LNS4</accession>
<feature type="region of interest" description="Disordered" evidence="16">
    <location>
        <begin position="219"/>
        <end position="266"/>
    </location>
</feature>
<feature type="transmembrane region" description="Helical" evidence="17">
    <location>
        <begin position="79"/>
        <end position="97"/>
    </location>
</feature>
<dbReference type="Pfam" id="PF01580">
    <property type="entry name" value="FtsK_SpoIIIE"/>
    <property type="match status" value="1"/>
</dbReference>
<evidence type="ECO:0000256" key="9">
    <source>
        <dbReference type="ARBA" id="ARBA00022989"/>
    </source>
</evidence>
<dbReference type="GO" id="GO:0003677">
    <property type="term" value="F:DNA binding"/>
    <property type="evidence" value="ECO:0007669"/>
    <property type="project" value="UniProtKB-KW"/>
</dbReference>
<dbReference type="InterPro" id="IPR002543">
    <property type="entry name" value="FtsK_dom"/>
</dbReference>
<feature type="transmembrane region" description="Helical" evidence="17">
    <location>
        <begin position="130"/>
        <end position="148"/>
    </location>
</feature>